<reference evidence="1 2" key="1">
    <citation type="submission" date="2020-10" db="EMBL/GenBank/DDBJ databases">
        <title>Connecting structure to function with the recovery of over 1000 high-quality activated sludge metagenome-assembled genomes encoding full-length rRNA genes using long-read sequencing.</title>
        <authorList>
            <person name="Singleton C.M."/>
            <person name="Petriglieri F."/>
            <person name="Kristensen J.M."/>
            <person name="Kirkegaard R.H."/>
            <person name="Michaelsen T.Y."/>
            <person name="Andersen M.H."/>
            <person name="Karst S.M."/>
            <person name="Dueholm M.S."/>
            <person name="Nielsen P.H."/>
            <person name="Albertsen M."/>
        </authorList>
    </citation>
    <scope>NUCLEOTIDE SEQUENCE [LARGE SCALE GENOMIC DNA]</scope>
    <source>
        <strain evidence="1">Fred_18-Q3-R57-64_BAT3C.720</strain>
    </source>
</reference>
<dbReference type="AlphaFoldDB" id="A0A935T764"/>
<dbReference type="EMBL" id="JADJOT010000008">
    <property type="protein sequence ID" value="MBK7954248.1"/>
    <property type="molecule type" value="Genomic_DNA"/>
</dbReference>
<comment type="caution">
    <text evidence="1">The sequence shown here is derived from an EMBL/GenBank/DDBJ whole genome shotgun (WGS) entry which is preliminary data.</text>
</comment>
<sequence length="203" mass="21695">MYATITTANAAAPLYLQAPVNMGDGAGASTDFGQQVSDSFSLSTPATITNIFWWGSYLDNLDVGDDFHLRIFNSTVTRDFYPVALSEKKVSMLEDAMQNSVYHYEFAPPIAEDLVAGTYNLLIENLGDSEWLWLSGEATPSSQNGISVRTYDTAWMSDTSISNLAFGLSGTPSQSVPEAGSLALVLLGCAGLGMAGRRGKPAQ</sequence>
<accession>A0A935T764</accession>
<organism evidence="1 2">
    <name type="scientific">Candidatus Accumulibacter affinis</name>
    <dbReference type="NCBI Taxonomy" id="2954384"/>
    <lineage>
        <taxon>Bacteria</taxon>
        <taxon>Pseudomonadati</taxon>
        <taxon>Pseudomonadota</taxon>
        <taxon>Betaproteobacteria</taxon>
        <taxon>Candidatus Accumulibacter</taxon>
    </lineage>
</organism>
<protein>
    <recommendedName>
        <fullName evidence="3">PEP-CTERM protein-sorting domain-containing protein</fullName>
    </recommendedName>
</protein>
<proteinExistence type="predicted"/>
<gene>
    <name evidence="1" type="ORF">IPK02_09955</name>
</gene>
<evidence type="ECO:0000313" key="2">
    <source>
        <dbReference type="Proteomes" id="UP000706151"/>
    </source>
</evidence>
<dbReference type="Proteomes" id="UP000706151">
    <property type="component" value="Unassembled WGS sequence"/>
</dbReference>
<evidence type="ECO:0008006" key="3">
    <source>
        <dbReference type="Google" id="ProtNLM"/>
    </source>
</evidence>
<evidence type="ECO:0000313" key="1">
    <source>
        <dbReference type="EMBL" id="MBK7954248.1"/>
    </source>
</evidence>
<name>A0A935T764_9PROT</name>